<accession>F2L1P9</accession>
<dbReference type="Proteomes" id="UP000008138">
    <property type="component" value="Chromosome"/>
</dbReference>
<dbReference type="KEGG" id="tuz:TUZN_1432"/>
<keyword evidence="2" id="KW-1185">Reference proteome</keyword>
<organism evidence="1 2">
    <name type="scientific">Thermoproteus uzoniensis (strain 768-20)</name>
    <dbReference type="NCBI Taxonomy" id="999630"/>
    <lineage>
        <taxon>Archaea</taxon>
        <taxon>Thermoproteota</taxon>
        <taxon>Thermoprotei</taxon>
        <taxon>Thermoproteales</taxon>
        <taxon>Thermoproteaceae</taxon>
        <taxon>Thermoproteus</taxon>
    </lineage>
</organism>
<reference key="2">
    <citation type="submission" date="2011-03" db="EMBL/GenBank/DDBJ databases">
        <title>Complete genome sequence of the thermoacidophilic crenarchaeon Thermoproteus uzoniensis 768-20.</title>
        <authorList>
            <person name="Mardanov A.V."/>
            <person name="Gumerov V.M."/>
            <person name="Beletsky A.V."/>
            <person name="Prokofeva M.I."/>
            <person name="Bonch-Osmolovskaya E.A."/>
            <person name="Ravin N.V."/>
            <person name="Skryabin K.G."/>
        </authorList>
    </citation>
    <scope>NUCLEOTIDE SEQUENCE</scope>
    <source>
        <strain>768-20</strain>
    </source>
</reference>
<gene>
    <name evidence="1" type="ordered locus">TUZN_1432</name>
</gene>
<protein>
    <submittedName>
        <fullName evidence="1">Uncharacterized protein</fullName>
    </submittedName>
</protein>
<proteinExistence type="predicted"/>
<dbReference type="eggNOG" id="arCOG05478">
    <property type="taxonomic scope" value="Archaea"/>
</dbReference>
<name>F2L1P9_THEU7</name>
<dbReference type="STRING" id="999630.TUZN_1432"/>
<dbReference type="GeneID" id="10360958"/>
<evidence type="ECO:0000313" key="1">
    <source>
        <dbReference type="EMBL" id="AEA12905.1"/>
    </source>
</evidence>
<dbReference type="AlphaFoldDB" id="F2L1P9"/>
<dbReference type="RefSeq" id="WP_013680240.1">
    <property type="nucleotide sequence ID" value="NC_015315.1"/>
</dbReference>
<dbReference type="OrthoDB" id="28263at2157"/>
<dbReference type="HOGENOM" id="CLU_1307884_0_0_2"/>
<reference evidence="1 2" key="1">
    <citation type="journal article" date="2011" name="J. Bacteriol.">
        <title>Complete genome sequence of the thermoacidophilic crenarchaeon Thermoproteus uzoniensis 768-20.</title>
        <authorList>
            <person name="Mardanov A.V."/>
            <person name="Gumerov V.M."/>
            <person name="Beletsky A.V."/>
            <person name="Prokofeva M.I."/>
            <person name="Bonch-Osmolovskaya E.A."/>
            <person name="Ravin N.V."/>
            <person name="Skryabin K.G."/>
        </authorList>
    </citation>
    <scope>NUCLEOTIDE SEQUENCE [LARGE SCALE GENOMIC DNA]</scope>
    <source>
        <strain evidence="1 2">768-20</strain>
    </source>
</reference>
<dbReference type="EMBL" id="CP002590">
    <property type="protein sequence ID" value="AEA12905.1"/>
    <property type="molecule type" value="Genomic_DNA"/>
</dbReference>
<sequence length="210" mass="23042">MAKKKEGKTGRRRNRKIFVIALLAIIFAEVGWILATMPGFRLFFGSRVQTPTLADLLENTQMWVLTQRGYAPSGLQPPLYNDSIVVVTVSGVQLPRSLLNSTVPVYVLMIDPFYGPYSFTAANYFYTTLFGDNYTVASRYRDRIFLLMPGDQQSQATAVFQWIGEALAMGNATITATDAQQALSQLLNYLPIVARVSGGKVVSVSLGAAG</sequence>
<evidence type="ECO:0000313" key="2">
    <source>
        <dbReference type="Proteomes" id="UP000008138"/>
    </source>
</evidence>